<dbReference type="Proteomes" id="UP001233314">
    <property type="component" value="Unassembled WGS sequence"/>
</dbReference>
<protein>
    <submittedName>
        <fullName evidence="4">CpaF family protein</fullName>
    </submittedName>
</protein>
<dbReference type="PANTHER" id="PTHR30486:SF15">
    <property type="entry name" value="TYPE II_IV SECRETION SYSTEM ATPASE"/>
    <property type="match status" value="1"/>
</dbReference>
<keyword evidence="5" id="KW-1185">Reference proteome</keyword>
<dbReference type="SUPFAM" id="SSF52540">
    <property type="entry name" value="P-loop containing nucleoside triphosphate hydrolases"/>
    <property type="match status" value="1"/>
</dbReference>
<feature type="domain" description="Bacterial type II secretion system protein E" evidence="3">
    <location>
        <begin position="387"/>
        <end position="401"/>
    </location>
</feature>
<name>A0ABT9B3E4_9ACTN</name>
<dbReference type="Pfam" id="PF00437">
    <property type="entry name" value="T2SSE"/>
    <property type="match status" value="1"/>
</dbReference>
<evidence type="ECO:0000256" key="2">
    <source>
        <dbReference type="SAM" id="MobiDB-lite"/>
    </source>
</evidence>
<evidence type="ECO:0000256" key="1">
    <source>
        <dbReference type="ARBA" id="ARBA00006611"/>
    </source>
</evidence>
<gene>
    <name evidence="4" type="ORF">Q5722_13040</name>
</gene>
<evidence type="ECO:0000313" key="5">
    <source>
        <dbReference type="Proteomes" id="UP001233314"/>
    </source>
</evidence>
<organism evidence="4 5">
    <name type="scientific">Nocardioides jiangxiensis</name>
    <dbReference type="NCBI Taxonomy" id="3064524"/>
    <lineage>
        <taxon>Bacteria</taxon>
        <taxon>Bacillati</taxon>
        <taxon>Actinomycetota</taxon>
        <taxon>Actinomycetes</taxon>
        <taxon>Propionibacteriales</taxon>
        <taxon>Nocardioidaceae</taxon>
        <taxon>Nocardioides</taxon>
    </lineage>
</organism>
<dbReference type="InterPro" id="IPR027417">
    <property type="entry name" value="P-loop_NTPase"/>
</dbReference>
<dbReference type="InterPro" id="IPR050921">
    <property type="entry name" value="T4SS_GSP_E_ATPase"/>
</dbReference>
<dbReference type="PANTHER" id="PTHR30486">
    <property type="entry name" value="TWITCHING MOTILITY PROTEIN PILT"/>
    <property type="match status" value="1"/>
</dbReference>
<dbReference type="Gene3D" id="3.40.50.300">
    <property type="entry name" value="P-loop containing nucleotide triphosphate hydrolases"/>
    <property type="match status" value="1"/>
</dbReference>
<dbReference type="EMBL" id="JAUQTA010000002">
    <property type="protein sequence ID" value="MDO7869290.1"/>
    <property type="molecule type" value="Genomic_DNA"/>
</dbReference>
<comment type="similarity">
    <text evidence="1">Belongs to the GSP E family.</text>
</comment>
<dbReference type="CDD" id="cd01130">
    <property type="entry name" value="VirB11-like_ATPase"/>
    <property type="match status" value="1"/>
</dbReference>
<feature type="region of interest" description="Disordered" evidence="2">
    <location>
        <begin position="86"/>
        <end position="106"/>
    </location>
</feature>
<dbReference type="RefSeq" id="WP_305028688.1">
    <property type="nucleotide sequence ID" value="NZ_JAUQTA010000002.1"/>
</dbReference>
<evidence type="ECO:0000313" key="4">
    <source>
        <dbReference type="EMBL" id="MDO7869290.1"/>
    </source>
</evidence>
<dbReference type="PROSITE" id="PS00662">
    <property type="entry name" value="T2SP_E"/>
    <property type="match status" value="1"/>
</dbReference>
<reference evidence="4 5" key="1">
    <citation type="submission" date="2023-07" db="EMBL/GenBank/DDBJ databases">
        <title>Nocardioides sp. nov WY-20 isolated from soil.</title>
        <authorList>
            <person name="Liu B."/>
            <person name="Wan Y."/>
        </authorList>
    </citation>
    <scope>NUCLEOTIDE SEQUENCE [LARGE SCALE GENOMIC DNA]</scope>
    <source>
        <strain evidence="4 5">WY-20</strain>
    </source>
</reference>
<proteinExistence type="inferred from homology"/>
<sequence length="543" mass="57822">MSLADRLRAAQDAAAAEAAAAAAAAAVAGVPEVETIDAGLPAADAVETVPVVDAAPPAPLAPPAPAVQPAPIVPVVPAAAVQPPLPPAPVAPSHRRAPEETPGAEVANLATRRAAVGGADKFAELKAAVHSEMLKQLGPQLYEADVPSEELGAKVRATLKDVLAAQDRPLSTADRAQVTKEITDDILGYGPIEALLADPEVTEVMVNGPQMVFVERAGKLTKTPVQFDDDQHLRRIIDKIVSRIGRRVDESSPMVDARLPDGSRVNAVIPPLAIDGSALTIRKFATDPFTVQDLISFGSLSQRTADFLEACVRGKLNIIVSGSTGAGKTTTLNVLSSFIPNDERIVTIEDAAELQLKQEHVVRLESRPPNIEGKGAITIRDLVKNSLRMRPDRIVVGEVRDASALDMLQAMNTGHDGSITTLHSNGPRDTLARMETLVLMAGMDLPIRAIREQVASAVDVIVHQARLRDGSRRITHVTEVERMEGDIITLQDIFVYDHSRGFDADGKSLGGLRSTGLRPKFLEKMEHANVRVDPLVFARDGVA</sequence>
<accession>A0ABT9B3E4</accession>
<evidence type="ECO:0000259" key="3">
    <source>
        <dbReference type="PROSITE" id="PS00662"/>
    </source>
</evidence>
<dbReference type="Gene3D" id="3.30.450.380">
    <property type="match status" value="1"/>
</dbReference>
<comment type="caution">
    <text evidence="4">The sequence shown here is derived from an EMBL/GenBank/DDBJ whole genome shotgun (WGS) entry which is preliminary data.</text>
</comment>
<dbReference type="InterPro" id="IPR001482">
    <property type="entry name" value="T2SS/T4SS_dom"/>
</dbReference>